<feature type="repeat" description="TPR" evidence="1">
    <location>
        <begin position="273"/>
        <end position="306"/>
    </location>
</feature>
<dbReference type="EMBL" id="FZMP01000008">
    <property type="protein sequence ID" value="SNQ59055.1"/>
    <property type="molecule type" value="Genomic_DNA"/>
</dbReference>
<name>A0A284VIF7_9EURY</name>
<dbReference type="InterPro" id="IPR019734">
    <property type="entry name" value="TPR_rpt"/>
</dbReference>
<proteinExistence type="predicted"/>
<evidence type="ECO:0000256" key="1">
    <source>
        <dbReference type="PROSITE-ProRule" id="PRU00339"/>
    </source>
</evidence>
<sequence length="373" mass="43808">MRMSKKIGRNDPCPCGSGKKYKRCCLNSQRATVNKTIPKPEKPLVSPLALMRFEQRLTDNPKQLEKISEEVEKYHDDKSINLKDFILGSWNLNKVRKMSTSEIIEKLKSLNVNFEVESFKKQAQNYISAMQLAKDHYYAQDFHAQGTDEDFIWLAIIELWNRIIPERCNIEMIDNLMQEGYEDIESRDYKSGMEKWEKAWNMIISIVPPHLKSVRDADEFIPQLTQSIFNWCQDFEMELGNAGSEDDSFYSKRIKYCRDFCRIFPHSDELIIQNMLRAEAESYAALGDIETAEKLFKELVKRFPDNVWGYIGWGDMYCGFKDSKIPANYDKADEIYRMGLTRCNTELEGIYERLEDLEKKRNTPVNRHLTVRS</sequence>
<dbReference type="Pfam" id="PF02810">
    <property type="entry name" value="SEC-C"/>
    <property type="match status" value="1"/>
</dbReference>
<dbReference type="SUPFAM" id="SSF48452">
    <property type="entry name" value="TPR-like"/>
    <property type="match status" value="1"/>
</dbReference>
<keyword evidence="1" id="KW-0802">TPR repeat</keyword>
<evidence type="ECO:0000313" key="2">
    <source>
        <dbReference type="EMBL" id="SNQ59055.1"/>
    </source>
</evidence>
<dbReference type="AlphaFoldDB" id="A0A284VIF7"/>
<keyword evidence="3" id="KW-1185">Reference proteome</keyword>
<accession>A0A284VIF7</accession>
<organism evidence="2 3">
    <name type="scientific">Candidatus Methanoperedens nitratireducens</name>
    <dbReference type="NCBI Taxonomy" id="1392998"/>
    <lineage>
        <taxon>Archaea</taxon>
        <taxon>Methanobacteriati</taxon>
        <taxon>Methanobacteriota</taxon>
        <taxon>Stenosarchaea group</taxon>
        <taxon>Methanomicrobia</taxon>
        <taxon>Methanosarcinales</taxon>
        <taxon>ANME-2 cluster</taxon>
        <taxon>Candidatus Methanoperedentaceae</taxon>
        <taxon>Candidatus Methanoperedens</taxon>
    </lineage>
</organism>
<protein>
    <recommendedName>
        <fullName evidence="4">SEC-C motif domain protein</fullName>
    </recommendedName>
</protein>
<dbReference type="PROSITE" id="PS50005">
    <property type="entry name" value="TPR"/>
    <property type="match status" value="1"/>
</dbReference>
<gene>
    <name evidence="2" type="ORF">MNV_1050015</name>
</gene>
<dbReference type="InterPro" id="IPR004027">
    <property type="entry name" value="SEC_C_motif"/>
</dbReference>
<reference evidence="3" key="1">
    <citation type="submission" date="2017-06" db="EMBL/GenBank/DDBJ databases">
        <authorList>
            <person name="Cremers G."/>
        </authorList>
    </citation>
    <scope>NUCLEOTIDE SEQUENCE [LARGE SCALE GENOMIC DNA]</scope>
</reference>
<dbReference type="SUPFAM" id="SSF103642">
    <property type="entry name" value="Sec-C motif"/>
    <property type="match status" value="1"/>
</dbReference>
<dbReference type="Proteomes" id="UP000218615">
    <property type="component" value="Unassembled WGS sequence"/>
</dbReference>
<dbReference type="InterPro" id="IPR011990">
    <property type="entry name" value="TPR-like_helical_dom_sf"/>
</dbReference>
<evidence type="ECO:0000313" key="3">
    <source>
        <dbReference type="Proteomes" id="UP000218615"/>
    </source>
</evidence>
<evidence type="ECO:0008006" key="4">
    <source>
        <dbReference type="Google" id="ProtNLM"/>
    </source>
</evidence>
<dbReference type="Gene3D" id="1.25.40.10">
    <property type="entry name" value="Tetratricopeptide repeat domain"/>
    <property type="match status" value="1"/>
</dbReference>
<dbReference type="Pfam" id="PF13428">
    <property type="entry name" value="TPR_14"/>
    <property type="match status" value="1"/>
</dbReference>
<dbReference type="Gene3D" id="3.10.450.50">
    <property type="match status" value="1"/>
</dbReference>